<dbReference type="InterPro" id="IPR001128">
    <property type="entry name" value="Cyt_P450"/>
</dbReference>
<dbReference type="Pfam" id="PF00067">
    <property type="entry name" value="p450"/>
    <property type="match status" value="1"/>
</dbReference>
<dbReference type="PANTHER" id="PTHR24296">
    <property type="entry name" value="CYTOCHROME P450"/>
    <property type="match status" value="1"/>
</dbReference>
<evidence type="ECO:0000313" key="7">
    <source>
        <dbReference type="EMBL" id="OLP85740.1"/>
    </source>
</evidence>
<keyword evidence="4 5" id="KW-0408">Iron</keyword>
<keyword evidence="5" id="KW-0349">Heme</keyword>
<dbReference type="SUPFAM" id="SSF48264">
    <property type="entry name" value="Cytochrome P450"/>
    <property type="match status" value="1"/>
</dbReference>
<dbReference type="PRINTS" id="PR00463">
    <property type="entry name" value="EP450I"/>
</dbReference>
<sequence length="1472" mass="164792">MAEIYSSMSPQTSEVRAGAGPCANVKEVCFIAWIIDPALCKDLSRDDFESGARPQAVHEMIVFRHELERRTAGFQWLEGAELEETNGWASSAEARDDRQAGCRLSAAACDTVRAALKAHSDSTEEGWSDSAAPCTPGQSMMACAGMHLQAGRGTKESGRGCRLILPGSSFTAAALRDVSDLQRLCKRCESAFPCAQCGQMLPASGFAAEQSFKPMKARCCSNCVMETKVPVTPGDVQALSRSGARNEIRRWQLNLQRLLQAFPVEVAPQVQAFIGLPQKRLLWSMGSRLLCLRCDRIWCGGAVIDCCCWEGSMSRPAAPRWRRSKGGSTALELERLVTEPITGRDPQGVHPSAASPIRITMPAMLTHSSKVVLHEDPLPQRLLMLEQKCRAQEAMLLEKDAHLQKLKENADGEQLPQRVLMLEGRCRSHEANLSEKEAQLQKLKAFQPRVPLLEQKVRLQEAELHDRDKQIHKLTEIVDQAKSSLQQLAIEADSENNELQAELVAMKEKLECVADETRSREEVDQLDKKLAESEAMCQALRWELDAISVRNAQETATSADPGNDLTDREVTALRAEAVRLRELQQLQWQQHAANAQRFRAELTALRAALRREGLAVDSGVELAADASSEALEEAKMETVLAQKELEESRGLAVQATSEVVKLRDGLSEAEAALETERRTRRQAVESLHQCEEVAAKLMAERNAARAELEEHTAVAEAFRKQAASDVRESRWARFTLRLLHFIDGSTFDELKESWSYGLQRWQAFATTLTEKINSRAQEIAGNCAKGDKALQALNEKITSQELQMAAFADKAVQEFSEAQKSWEECLKRERTLRLSAEEDLRKQCGEQAVGLEKDRSEVERLQKQLAEAQHTNTMAHDPCGHVQLGMTAFSPASSAIHQNPCTLQCACSAASLAPTDSWKPNKLVLPAGAMEDSKGSALSKQLVVNTLLGYGIFGAVQVLYRLIWGWRASSRMKGLLEDVPATKGAGHDAPAGWLKDLTTNLYRIHDWRLEICDGQPISKNVGFSWHPGMYTLIANDAEIVRHILKDEFNKYTKPECLYDPFFFYFQEFLGDGIFVSKHGVGSEDRGQDWGHMRKVSSQIFSRKNFNSLMNEVFVEKAEILRRFLQKSRDEKKQVDIQSCFFNFTFDSIMRIFFGEESNTAVGVPNKYGKAFDAAQNNMRNHAVDSLAPFMFFSTFLPWPFGGRHGGLARWLWDWSSSRFRTLKSSCRVLDREADRLVKKCRDDPKLPERRDLLALFIQAKFSTDFVKQMVLHLIIAGRDTTACLLSWAFYELTRNPEVQSRLHDEIMEKLPPGTKLDMKSLTASEMPYLNGVMYEALRLWPPVPFDPKMAFEDDVLPGGWKVPALAQVAYCPYNMGRDPKRYPEPEAFRPERWIPFTAPSQHEFPVFQAGPRICLGMDMALFEAKTAAVELLRGVPCPCQGVVAGRLLSSMVKAKTVLVEEHIHHGAGTVTV</sequence>
<dbReference type="EMBL" id="LSRX01000959">
    <property type="protein sequence ID" value="OLP85740.1"/>
    <property type="molecule type" value="Genomic_DNA"/>
</dbReference>
<dbReference type="OrthoDB" id="423065at2759"/>
<dbReference type="GO" id="GO:0016705">
    <property type="term" value="F:oxidoreductase activity, acting on paired donors, with incorporation or reduction of molecular oxygen"/>
    <property type="evidence" value="ECO:0007669"/>
    <property type="project" value="InterPro"/>
</dbReference>
<keyword evidence="8" id="KW-1185">Reference proteome</keyword>
<gene>
    <name evidence="7" type="primary">CYP704B1</name>
    <name evidence="7" type="ORF">AK812_SmicGene33247</name>
</gene>
<keyword evidence="3" id="KW-0560">Oxidoreductase</keyword>
<dbReference type="GO" id="GO:0005506">
    <property type="term" value="F:iron ion binding"/>
    <property type="evidence" value="ECO:0007669"/>
    <property type="project" value="InterPro"/>
</dbReference>
<evidence type="ECO:0000256" key="3">
    <source>
        <dbReference type="ARBA" id="ARBA00023002"/>
    </source>
</evidence>
<evidence type="ECO:0000313" key="8">
    <source>
        <dbReference type="Proteomes" id="UP000186817"/>
    </source>
</evidence>
<comment type="cofactor">
    <cofactor evidence="5">
        <name>heme</name>
        <dbReference type="ChEBI" id="CHEBI:30413"/>
    </cofactor>
</comment>
<dbReference type="Proteomes" id="UP000186817">
    <property type="component" value="Unassembled WGS sequence"/>
</dbReference>
<keyword evidence="6" id="KW-0175">Coiled coil</keyword>
<evidence type="ECO:0000256" key="5">
    <source>
        <dbReference type="PIRSR" id="PIRSR602401-1"/>
    </source>
</evidence>
<evidence type="ECO:0000256" key="6">
    <source>
        <dbReference type="SAM" id="Coils"/>
    </source>
</evidence>
<reference evidence="7 8" key="1">
    <citation type="submission" date="2016-02" db="EMBL/GenBank/DDBJ databases">
        <title>Genome analysis of coral dinoflagellate symbionts highlights evolutionary adaptations to a symbiotic lifestyle.</title>
        <authorList>
            <person name="Aranda M."/>
            <person name="Li Y."/>
            <person name="Liew Y.J."/>
            <person name="Baumgarten S."/>
            <person name="Simakov O."/>
            <person name="Wilson M."/>
            <person name="Piel J."/>
            <person name="Ashoor H."/>
            <person name="Bougouffa S."/>
            <person name="Bajic V.B."/>
            <person name="Ryu T."/>
            <person name="Ravasi T."/>
            <person name="Bayer T."/>
            <person name="Micklem G."/>
            <person name="Kim H."/>
            <person name="Bhak J."/>
            <person name="Lajeunesse T.C."/>
            <person name="Voolstra C.R."/>
        </authorList>
    </citation>
    <scope>NUCLEOTIDE SEQUENCE [LARGE SCALE GENOMIC DNA]</scope>
    <source>
        <strain evidence="7 8">CCMP2467</strain>
    </source>
</reference>
<dbReference type="GO" id="GO:0004497">
    <property type="term" value="F:monooxygenase activity"/>
    <property type="evidence" value="ECO:0007669"/>
    <property type="project" value="InterPro"/>
</dbReference>
<dbReference type="Gene3D" id="1.10.630.10">
    <property type="entry name" value="Cytochrome P450"/>
    <property type="match status" value="1"/>
</dbReference>
<name>A0A1Q9CS48_SYMMI</name>
<keyword evidence="2 5" id="KW-0479">Metal-binding</keyword>
<proteinExistence type="inferred from homology"/>
<comment type="caution">
    <text evidence="7">The sequence shown here is derived from an EMBL/GenBank/DDBJ whole genome shotgun (WGS) entry which is preliminary data.</text>
</comment>
<evidence type="ECO:0000256" key="2">
    <source>
        <dbReference type="ARBA" id="ARBA00022723"/>
    </source>
</evidence>
<dbReference type="PRINTS" id="PR00385">
    <property type="entry name" value="P450"/>
</dbReference>
<comment type="similarity">
    <text evidence="1">Belongs to the cytochrome P450 family.</text>
</comment>
<accession>A0A1Q9CS48</accession>
<organism evidence="7 8">
    <name type="scientific">Symbiodinium microadriaticum</name>
    <name type="common">Dinoflagellate</name>
    <name type="synonym">Zooxanthella microadriatica</name>
    <dbReference type="NCBI Taxonomy" id="2951"/>
    <lineage>
        <taxon>Eukaryota</taxon>
        <taxon>Sar</taxon>
        <taxon>Alveolata</taxon>
        <taxon>Dinophyceae</taxon>
        <taxon>Suessiales</taxon>
        <taxon>Symbiodiniaceae</taxon>
        <taxon>Symbiodinium</taxon>
    </lineage>
</organism>
<feature type="coiled-coil region" evidence="6">
    <location>
        <begin position="471"/>
        <end position="543"/>
    </location>
</feature>
<dbReference type="GO" id="GO:0020037">
    <property type="term" value="F:heme binding"/>
    <property type="evidence" value="ECO:0007669"/>
    <property type="project" value="InterPro"/>
</dbReference>
<feature type="binding site" description="axial binding residue" evidence="5">
    <location>
        <position position="1414"/>
    </location>
    <ligand>
        <name>heme</name>
        <dbReference type="ChEBI" id="CHEBI:30413"/>
    </ligand>
    <ligandPart>
        <name>Fe</name>
        <dbReference type="ChEBI" id="CHEBI:18248"/>
    </ligandPart>
</feature>
<evidence type="ECO:0000256" key="1">
    <source>
        <dbReference type="ARBA" id="ARBA00010617"/>
    </source>
</evidence>
<feature type="coiled-coil region" evidence="6">
    <location>
        <begin position="666"/>
        <end position="721"/>
    </location>
</feature>
<evidence type="ECO:0000256" key="4">
    <source>
        <dbReference type="ARBA" id="ARBA00023004"/>
    </source>
</evidence>
<dbReference type="InterPro" id="IPR036396">
    <property type="entry name" value="Cyt_P450_sf"/>
</dbReference>
<protein>
    <submittedName>
        <fullName evidence="7">Cytochrome P450 704B1</fullName>
    </submittedName>
</protein>
<dbReference type="InterPro" id="IPR002401">
    <property type="entry name" value="Cyt_P450_E_grp-I"/>
</dbReference>